<comment type="caution">
    <text evidence="3">The sequence shown here is derived from an EMBL/GenBank/DDBJ whole genome shotgun (WGS) entry which is preliminary data.</text>
</comment>
<feature type="region of interest" description="Disordered" evidence="1">
    <location>
        <begin position="138"/>
        <end position="158"/>
    </location>
</feature>
<proteinExistence type="predicted"/>
<sequence length="158" mass="17220">MDRADENPVRQLRVVVEADDYDEAVRFFRDVLGMPELAAFAEGGDDRVAILDAGRATLELASPAHKRMIDRVEADGAVSPSVRLAFEVDDSEATTDRLEAAGARVVARPVLTPWRSLNARLDVPAGLQVTLFQETETTAERAAREGFATEEGRDPGEP</sequence>
<accession>A0ABS2CFZ9</accession>
<keyword evidence="4" id="KW-1185">Reference proteome</keyword>
<evidence type="ECO:0000313" key="4">
    <source>
        <dbReference type="Proteomes" id="UP001430172"/>
    </source>
</evidence>
<dbReference type="InterPro" id="IPR037523">
    <property type="entry name" value="VOC_core"/>
</dbReference>
<evidence type="ECO:0000256" key="1">
    <source>
        <dbReference type="SAM" id="MobiDB-lite"/>
    </source>
</evidence>
<feature type="domain" description="VOC" evidence="2">
    <location>
        <begin position="10"/>
        <end position="134"/>
    </location>
</feature>
<reference evidence="3" key="1">
    <citation type="submission" date="2021-02" db="EMBL/GenBank/DDBJ databases">
        <title>Phycicoccus sp. MQZ13P-5T, whole genome shotgun sequence.</title>
        <authorList>
            <person name="Tuo L."/>
        </authorList>
    </citation>
    <scope>NUCLEOTIDE SEQUENCE</scope>
    <source>
        <strain evidence="3">MQZ13P-5</strain>
    </source>
</reference>
<dbReference type="RefSeq" id="WP_204129302.1">
    <property type="nucleotide sequence ID" value="NZ_JAFDVD010000001.1"/>
</dbReference>
<gene>
    <name evidence="3" type="ORF">JQN70_00210</name>
</gene>
<organism evidence="3 4">
    <name type="scientific">Phycicoccus sonneratiae</name>
    <dbReference type="NCBI Taxonomy" id="2807628"/>
    <lineage>
        <taxon>Bacteria</taxon>
        <taxon>Bacillati</taxon>
        <taxon>Actinomycetota</taxon>
        <taxon>Actinomycetes</taxon>
        <taxon>Micrococcales</taxon>
        <taxon>Intrasporangiaceae</taxon>
        <taxon>Phycicoccus</taxon>
    </lineage>
</organism>
<evidence type="ECO:0000313" key="3">
    <source>
        <dbReference type="EMBL" id="MBM6398804.1"/>
    </source>
</evidence>
<dbReference type="PROSITE" id="PS51819">
    <property type="entry name" value="VOC"/>
    <property type="match status" value="1"/>
</dbReference>
<dbReference type="InterPro" id="IPR004360">
    <property type="entry name" value="Glyas_Fos-R_dOase_dom"/>
</dbReference>
<dbReference type="Proteomes" id="UP001430172">
    <property type="component" value="Unassembled WGS sequence"/>
</dbReference>
<dbReference type="InterPro" id="IPR029068">
    <property type="entry name" value="Glyas_Bleomycin-R_OHBP_Dase"/>
</dbReference>
<dbReference type="SUPFAM" id="SSF54593">
    <property type="entry name" value="Glyoxalase/Bleomycin resistance protein/Dihydroxybiphenyl dioxygenase"/>
    <property type="match status" value="1"/>
</dbReference>
<dbReference type="Pfam" id="PF00903">
    <property type="entry name" value="Glyoxalase"/>
    <property type="match status" value="1"/>
</dbReference>
<protein>
    <submittedName>
        <fullName evidence="3">VOC family protein</fullName>
    </submittedName>
</protein>
<dbReference type="Gene3D" id="3.10.180.10">
    <property type="entry name" value="2,3-Dihydroxybiphenyl 1,2-Dioxygenase, domain 1"/>
    <property type="match status" value="1"/>
</dbReference>
<evidence type="ECO:0000259" key="2">
    <source>
        <dbReference type="PROSITE" id="PS51819"/>
    </source>
</evidence>
<name>A0ABS2CFZ9_9MICO</name>
<dbReference type="EMBL" id="JAFDVD010000001">
    <property type="protein sequence ID" value="MBM6398804.1"/>
    <property type="molecule type" value="Genomic_DNA"/>
</dbReference>